<protein>
    <recommendedName>
        <fullName evidence="2">[RNA-polymerase]-subunit kinase</fullName>
        <ecNumber evidence="2">2.7.11.23</ecNumber>
    </recommendedName>
</protein>
<reference evidence="13 14" key="1">
    <citation type="submission" date="2024-03" db="EMBL/GenBank/DDBJ databases">
        <authorList>
            <person name="Brejova B."/>
        </authorList>
    </citation>
    <scope>NUCLEOTIDE SEQUENCE [LARGE SCALE GENOMIC DNA]</scope>
    <source>
        <strain evidence="13 14">CBS 14171</strain>
    </source>
</reference>
<feature type="compositionally biased region" description="Basic and acidic residues" evidence="11">
    <location>
        <begin position="1"/>
        <end position="10"/>
    </location>
</feature>
<evidence type="ECO:0000256" key="2">
    <source>
        <dbReference type="ARBA" id="ARBA00012409"/>
    </source>
</evidence>
<keyword evidence="7" id="KW-0418">Kinase</keyword>
<evidence type="ECO:0000313" key="13">
    <source>
        <dbReference type="EMBL" id="CAK9435834.1"/>
    </source>
</evidence>
<feature type="binding site" evidence="9">
    <location>
        <position position="75"/>
    </location>
    <ligand>
        <name>ATP</name>
        <dbReference type="ChEBI" id="CHEBI:30616"/>
    </ligand>
</feature>
<feature type="region of interest" description="Disordered" evidence="11">
    <location>
        <begin position="1"/>
        <end position="34"/>
    </location>
</feature>
<dbReference type="PROSITE" id="PS00108">
    <property type="entry name" value="PROTEIN_KINASE_ST"/>
    <property type="match status" value="1"/>
</dbReference>
<evidence type="ECO:0000256" key="6">
    <source>
        <dbReference type="ARBA" id="ARBA00022741"/>
    </source>
</evidence>
<evidence type="ECO:0000256" key="10">
    <source>
        <dbReference type="RuleBase" id="RU000304"/>
    </source>
</evidence>
<dbReference type="EMBL" id="OZ022405">
    <property type="protein sequence ID" value="CAK9435834.1"/>
    <property type="molecule type" value="Genomic_DNA"/>
</dbReference>
<dbReference type="Pfam" id="PF00069">
    <property type="entry name" value="Pkinase"/>
    <property type="match status" value="1"/>
</dbReference>
<evidence type="ECO:0000256" key="1">
    <source>
        <dbReference type="ARBA" id="ARBA00006485"/>
    </source>
</evidence>
<evidence type="ECO:0000256" key="11">
    <source>
        <dbReference type="SAM" id="MobiDB-lite"/>
    </source>
</evidence>
<dbReference type="Gene3D" id="3.30.200.20">
    <property type="entry name" value="Phosphorylase Kinase, domain 1"/>
    <property type="match status" value="1"/>
</dbReference>
<dbReference type="InterPro" id="IPR017441">
    <property type="entry name" value="Protein_kinase_ATP_BS"/>
</dbReference>
<dbReference type="PANTHER" id="PTHR24056">
    <property type="entry name" value="CELL DIVISION PROTEIN KINASE"/>
    <property type="match status" value="1"/>
</dbReference>
<keyword evidence="8 9" id="KW-0067">ATP-binding</keyword>
<dbReference type="EC" id="2.7.11.23" evidence="2"/>
<accession>A0ABP0ZFC4</accession>
<evidence type="ECO:0000259" key="12">
    <source>
        <dbReference type="PROSITE" id="PS50011"/>
    </source>
</evidence>
<evidence type="ECO:0000256" key="4">
    <source>
        <dbReference type="ARBA" id="ARBA00022553"/>
    </source>
</evidence>
<dbReference type="Proteomes" id="UP001497383">
    <property type="component" value="Chromosome 1"/>
</dbReference>
<evidence type="ECO:0000256" key="5">
    <source>
        <dbReference type="ARBA" id="ARBA00022679"/>
    </source>
</evidence>
<dbReference type="InterPro" id="IPR011009">
    <property type="entry name" value="Kinase-like_dom_sf"/>
</dbReference>
<proteinExistence type="inferred from homology"/>
<dbReference type="InterPro" id="IPR037770">
    <property type="entry name" value="CDK7"/>
</dbReference>
<dbReference type="PROSITE" id="PS00107">
    <property type="entry name" value="PROTEIN_KINASE_ATP"/>
    <property type="match status" value="1"/>
</dbReference>
<feature type="region of interest" description="Disordered" evidence="11">
    <location>
        <begin position="329"/>
        <end position="380"/>
    </location>
</feature>
<organism evidence="13 14">
    <name type="scientific">Lodderomyces beijingensis</name>
    <dbReference type="NCBI Taxonomy" id="1775926"/>
    <lineage>
        <taxon>Eukaryota</taxon>
        <taxon>Fungi</taxon>
        <taxon>Dikarya</taxon>
        <taxon>Ascomycota</taxon>
        <taxon>Saccharomycotina</taxon>
        <taxon>Pichiomycetes</taxon>
        <taxon>Debaryomycetaceae</taxon>
        <taxon>Candida/Lodderomyces clade</taxon>
        <taxon>Lodderomyces</taxon>
    </lineage>
</organism>
<dbReference type="InterPro" id="IPR000719">
    <property type="entry name" value="Prot_kinase_dom"/>
</dbReference>
<feature type="domain" description="Protein kinase" evidence="12">
    <location>
        <begin position="46"/>
        <end position="329"/>
    </location>
</feature>
<dbReference type="RefSeq" id="XP_066827435.1">
    <property type="nucleotide sequence ID" value="XM_066975249.1"/>
</dbReference>
<evidence type="ECO:0000256" key="7">
    <source>
        <dbReference type="ARBA" id="ARBA00022777"/>
    </source>
</evidence>
<gene>
    <name evidence="13" type="ORF">LODBEIA_P04970</name>
</gene>
<dbReference type="InterPro" id="IPR008271">
    <property type="entry name" value="Ser/Thr_kinase_AS"/>
</dbReference>
<name>A0ABP0ZFC4_9ASCO</name>
<dbReference type="SMART" id="SM00220">
    <property type="entry name" value="S_TKc"/>
    <property type="match status" value="1"/>
</dbReference>
<comment type="similarity">
    <text evidence="1">Belongs to the protein kinase superfamily. CMGC Ser/Thr protein kinase family. CDC2/CDKX subfamily.</text>
</comment>
<dbReference type="SUPFAM" id="SSF56112">
    <property type="entry name" value="Protein kinase-like (PK-like)"/>
    <property type="match status" value="1"/>
</dbReference>
<keyword evidence="3 10" id="KW-0723">Serine/threonine-protein kinase</keyword>
<dbReference type="Gene3D" id="1.10.510.10">
    <property type="entry name" value="Transferase(Phosphotransferase) domain 1"/>
    <property type="match status" value="1"/>
</dbReference>
<evidence type="ECO:0000313" key="14">
    <source>
        <dbReference type="Proteomes" id="UP001497383"/>
    </source>
</evidence>
<evidence type="ECO:0000256" key="3">
    <source>
        <dbReference type="ARBA" id="ARBA00022527"/>
    </source>
</evidence>
<keyword evidence="4" id="KW-0597">Phosphoprotein</keyword>
<evidence type="ECO:0000256" key="8">
    <source>
        <dbReference type="ARBA" id="ARBA00022840"/>
    </source>
</evidence>
<keyword evidence="6 9" id="KW-0547">Nucleotide-binding</keyword>
<dbReference type="CDD" id="cd07841">
    <property type="entry name" value="STKc_CDK7"/>
    <property type="match status" value="1"/>
</dbReference>
<dbReference type="InterPro" id="IPR050108">
    <property type="entry name" value="CDK"/>
</dbReference>
<dbReference type="GeneID" id="92205693"/>
<dbReference type="PANTHER" id="PTHR24056:SF0">
    <property type="entry name" value="CYCLIN-DEPENDENT KINASE 7"/>
    <property type="match status" value="1"/>
</dbReference>
<sequence length="380" mass="42728">MSSAAVEKRVSQAGAIPGTSMSSVDKKSFTPPVSLEDQNASIQNKYTKERKVGEGTYAVVYLGKQRSSKRSIAIKEIKTGLFKDGLDMSAIREVKYLQELKHPNVIELVDVFSSANNLNLVLEFLPFDLEVLIKDKDIVFKSADIKSWILMTLRGIHHCHRNFILHRDLKPNNLLISPSGQLKIADFGLARSLGNPNEDLSCNVVTRWYRAPELLFGAKHYTEAVDIWSIGIIFAELMLRIPYLAGKDDVDQLDVTFRAYGTPTEQNWPNVSSLPLYNALHVYPPPSRHEIRSRFSAATEKALDFLILLTQLDPSRRCNSTQALLHEYFTESPRPTEPEDLPKKKKKKTKRDAEDDDDDLASSSNVNGTGNGNGTKKRRV</sequence>
<dbReference type="PROSITE" id="PS50011">
    <property type="entry name" value="PROTEIN_KINASE_DOM"/>
    <property type="match status" value="1"/>
</dbReference>
<keyword evidence="14" id="KW-1185">Reference proteome</keyword>
<keyword evidence="5" id="KW-0808">Transferase</keyword>
<evidence type="ECO:0000256" key="9">
    <source>
        <dbReference type="PROSITE-ProRule" id="PRU10141"/>
    </source>
</evidence>